<evidence type="ECO:0000256" key="1">
    <source>
        <dbReference type="SAM" id="MobiDB-lite"/>
    </source>
</evidence>
<reference evidence="3" key="1">
    <citation type="submission" date="2021-02" db="EMBL/GenBank/DDBJ databases">
        <title>First Annotated Genome of the Yellow-green Alga Tribonema minus.</title>
        <authorList>
            <person name="Mahan K.M."/>
        </authorList>
    </citation>
    <scope>NUCLEOTIDE SEQUENCE</scope>
    <source>
        <strain evidence="3">UTEX B ZZ1240</strain>
    </source>
</reference>
<protein>
    <submittedName>
        <fullName evidence="3">Uncharacterized protein</fullName>
    </submittedName>
</protein>
<keyword evidence="4" id="KW-1185">Reference proteome</keyword>
<accession>A0A835ZIJ7</accession>
<gene>
    <name evidence="3" type="ORF">JKP88DRAFT_274749</name>
</gene>
<feature type="chain" id="PRO_5032314210" evidence="2">
    <location>
        <begin position="24"/>
        <end position="337"/>
    </location>
</feature>
<evidence type="ECO:0000256" key="2">
    <source>
        <dbReference type="SAM" id="SignalP"/>
    </source>
</evidence>
<dbReference type="AlphaFoldDB" id="A0A835ZIJ7"/>
<feature type="signal peptide" evidence="2">
    <location>
        <begin position="1"/>
        <end position="23"/>
    </location>
</feature>
<dbReference type="EMBL" id="JAFCMP010000002">
    <property type="protein sequence ID" value="KAG5192794.1"/>
    <property type="molecule type" value="Genomic_DNA"/>
</dbReference>
<organism evidence="3 4">
    <name type="scientific">Tribonema minus</name>
    <dbReference type="NCBI Taxonomy" id="303371"/>
    <lineage>
        <taxon>Eukaryota</taxon>
        <taxon>Sar</taxon>
        <taxon>Stramenopiles</taxon>
        <taxon>Ochrophyta</taxon>
        <taxon>PX clade</taxon>
        <taxon>Xanthophyceae</taxon>
        <taxon>Tribonematales</taxon>
        <taxon>Tribonemataceae</taxon>
        <taxon>Tribonema</taxon>
    </lineage>
</organism>
<comment type="caution">
    <text evidence="3">The sequence shown here is derived from an EMBL/GenBank/DDBJ whole genome shotgun (WGS) entry which is preliminary data.</text>
</comment>
<feature type="region of interest" description="Disordered" evidence="1">
    <location>
        <begin position="169"/>
        <end position="204"/>
    </location>
</feature>
<keyword evidence="2" id="KW-0732">Signal</keyword>
<proteinExistence type="predicted"/>
<dbReference type="Proteomes" id="UP000664859">
    <property type="component" value="Unassembled WGS sequence"/>
</dbReference>
<name>A0A835ZIJ7_9STRA</name>
<feature type="compositionally biased region" description="Low complexity" evidence="1">
    <location>
        <begin position="169"/>
        <end position="192"/>
    </location>
</feature>
<evidence type="ECO:0000313" key="4">
    <source>
        <dbReference type="Proteomes" id="UP000664859"/>
    </source>
</evidence>
<evidence type="ECO:0000313" key="3">
    <source>
        <dbReference type="EMBL" id="KAG5192794.1"/>
    </source>
</evidence>
<sequence length="337" mass="34025">MVAFSTIALLWVLSAGLLTATDAASADNTTLAPTAAPPSYYSSSSSYSVVDPVGTKYTTKKSSASIIISQNDQDKENCLGTAMSFSVTAQALTTLFEGDTNVMPSVSAYVSYDSTTLRQCADGEAGSSTMVFNSTSSGYDNVPTGCCSDHVGLWGDAGTYYPTISSGSAAAGSGGTSPTDSSFHQGSGAPGPAQSPPDLQVTGSGATFSATLSSTILLYDEMLAMSSGSTSAGGGGAAGMTKDGKCVIDIVTACAGTVIVDGGQHSKRCTAKGCTKSTVDDEKEFCATAEDLGGATATGTIKIPKLNVKFDLANLPEGAKLRVRAGKSKSDHETVVV</sequence>